<comment type="caution">
    <text evidence="9">The sequence shown here is derived from an EMBL/GenBank/DDBJ whole genome shotgun (WGS) entry which is preliminary data.</text>
</comment>
<keyword evidence="5 7" id="KW-0378">Hydrolase</keyword>
<evidence type="ECO:0000256" key="7">
    <source>
        <dbReference type="HAMAP-Rule" id="MF_00227"/>
    </source>
</evidence>
<evidence type="ECO:0000256" key="5">
    <source>
        <dbReference type="ARBA" id="ARBA00022801"/>
    </source>
</evidence>
<keyword evidence="10" id="KW-1185">Reference proteome</keyword>
<sequence length="112" mass="12186">MLAQTNRITSGSDYKAVVRRGSRVVGPHLVTYLRTNSDATPPRFGFIVAKNVGNAVNRNLIRRRLKAASYELLSTVRPGTDVVIRALPSANAATWSALRTELSAALHKGNSR</sequence>
<dbReference type="InterPro" id="IPR020568">
    <property type="entry name" value="Ribosomal_Su5_D2-typ_SF"/>
</dbReference>
<dbReference type="EMBL" id="BAABCN010000004">
    <property type="protein sequence ID" value="GAA3878831.1"/>
    <property type="molecule type" value="Genomic_DNA"/>
</dbReference>
<dbReference type="RefSeq" id="WP_345066090.1">
    <property type="nucleotide sequence ID" value="NZ_BAABCN010000004.1"/>
</dbReference>
<dbReference type="SUPFAM" id="SSF54211">
    <property type="entry name" value="Ribosomal protein S5 domain 2-like"/>
    <property type="match status" value="1"/>
</dbReference>
<protein>
    <recommendedName>
        <fullName evidence="7 8">Ribonuclease P protein component</fullName>
        <shortName evidence="7">RNase P protein</shortName>
        <shortName evidence="7">RNaseP protein</shortName>
        <ecNumber evidence="7 8">3.1.26.5</ecNumber>
    </recommendedName>
    <alternativeName>
        <fullName evidence="7">Protein C5</fullName>
    </alternativeName>
</protein>
<proteinExistence type="inferred from homology"/>
<dbReference type="Pfam" id="PF00825">
    <property type="entry name" value="Ribonuclease_P"/>
    <property type="match status" value="1"/>
</dbReference>
<dbReference type="InterPro" id="IPR020539">
    <property type="entry name" value="RNase_P_CS"/>
</dbReference>
<accession>A0ABP7KKZ8</accession>
<evidence type="ECO:0000256" key="6">
    <source>
        <dbReference type="ARBA" id="ARBA00022884"/>
    </source>
</evidence>
<evidence type="ECO:0000256" key="8">
    <source>
        <dbReference type="NCBIfam" id="TIGR00188"/>
    </source>
</evidence>
<comment type="subunit">
    <text evidence="7">Consists of a catalytic RNA component (M1 or rnpB) and a protein subunit.</text>
</comment>
<dbReference type="Gene3D" id="3.30.230.10">
    <property type="match status" value="1"/>
</dbReference>
<dbReference type="PANTHER" id="PTHR33992:SF1">
    <property type="entry name" value="RIBONUCLEASE P PROTEIN COMPONENT"/>
    <property type="match status" value="1"/>
</dbReference>
<keyword evidence="4 7" id="KW-0255">Endonuclease</keyword>
<evidence type="ECO:0000256" key="4">
    <source>
        <dbReference type="ARBA" id="ARBA00022759"/>
    </source>
</evidence>
<evidence type="ECO:0000256" key="2">
    <source>
        <dbReference type="ARBA" id="ARBA00022694"/>
    </source>
</evidence>
<dbReference type="Proteomes" id="UP001501803">
    <property type="component" value="Unassembled WGS sequence"/>
</dbReference>
<dbReference type="EC" id="3.1.26.5" evidence="7 8"/>
<dbReference type="HAMAP" id="MF_00227">
    <property type="entry name" value="RNase_P"/>
    <property type="match status" value="1"/>
</dbReference>
<evidence type="ECO:0000313" key="10">
    <source>
        <dbReference type="Proteomes" id="UP001501803"/>
    </source>
</evidence>
<organism evidence="9 10">
    <name type="scientific">Leifsonia kafniensis</name>
    <dbReference type="NCBI Taxonomy" id="475957"/>
    <lineage>
        <taxon>Bacteria</taxon>
        <taxon>Bacillati</taxon>
        <taxon>Actinomycetota</taxon>
        <taxon>Actinomycetes</taxon>
        <taxon>Micrococcales</taxon>
        <taxon>Microbacteriaceae</taxon>
        <taxon>Leifsonia</taxon>
    </lineage>
</organism>
<comment type="catalytic activity">
    <reaction evidence="7">
        <text>Endonucleolytic cleavage of RNA, removing 5'-extranucleotides from tRNA precursor.</text>
        <dbReference type="EC" id="3.1.26.5"/>
    </reaction>
</comment>
<evidence type="ECO:0000256" key="1">
    <source>
        <dbReference type="ARBA" id="ARBA00002663"/>
    </source>
</evidence>
<gene>
    <name evidence="7 9" type="primary">rnpA</name>
    <name evidence="9" type="ORF">GCM10022381_21490</name>
</gene>
<name>A0ABP7KKZ8_9MICO</name>
<keyword evidence="6 7" id="KW-0694">RNA-binding</keyword>
<dbReference type="PROSITE" id="PS00648">
    <property type="entry name" value="RIBONUCLEASE_P"/>
    <property type="match status" value="1"/>
</dbReference>
<dbReference type="InterPro" id="IPR014721">
    <property type="entry name" value="Ribsml_uS5_D2-typ_fold_subgr"/>
</dbReference>
<keyword evidence="3 7" id="KW-0540">Nuclease</keyword>
<comment type="function">
    <text evidence="1 7">RNaseP catalyzes the removal of the 5'-leader sequence from pre-tRNA to produce the mature 5'-terminus. It can also cleave other RNA substrates such as 4.5S RNA. The protein component plays an auxiliary but essential role in vivo by binding to the 5'-leader sequence and broadening the substrate specificity of the ribozyme.</text>
</comment>
<evidence type="ECO:0000256" key="3">
    <source>
        <dbReference type="ARBA" id="ARBA00022722"/>
    </source>
</evidence>
<dbReference type="InterPro" id="IPR000100">
    <property type="entry name" value="RNase_P"/>
</dbReference>
<dbReference type="NCBIfam" id="TIGR00188">
    <property type="entry name" value="rnpA"/>
    <property type="match status" value="1"/>
</dbReference>
<comment type="similarity">
    <text evidence="7">Belongs to the RnpA family.</text>
</comment>
<dbReference type="PANTHER" id="PTHR33992">
    <property type="entry name" value="RIBONUCLEASE P PROTEIN COMPONENT"/>
    <property type="match status" value="1"/>
</dbReference>
<evidence type="ECO:0000313" key="9">
    <source>
        <dbReference type="EMBL" id="GAA3878831.1"/>
    </source>
</evidence>
<reference evidence="10" key="1">
    <citation type="journal article" date="2019" name="Int. J. Syst. Evol. Microbiol.">
        <title>The Global Catalogue of Microorganisms (GCM) 10K type strain sequencing project: providing services to taxonomists for standard genome sequencing and annotation.</title>
        <authorList>
            <consortium name="The Broad Institute Genomics Platform"/>
            <consortium name="The Broad Institute Genome Sequencing Center for Infectious Disease"/>
            <person name="Wu L."/>
            <person name="Ma J."/>
        </authorList>
    </citation>
    <scope>NUCLEOTIDE SEQUENCE [LARGE SCALE GENOMIC DNA]</scope>
    <source>
        <strain evidence="10">JCM 17021</strain>
    </source>
</reference>
<keyword evidence="2 7" id="KW-0819">tRNA processing</keyword>